<accession>A0ABT1M3X9</accession>
<evidence type="ECO:0000313" key="3">
    <source>
        <dbReference type="Proteomes" id="UP001651690"/>
    </source>
</evidence>
<name>A0ABT1M3X9_9MYCO</name>
<feature type="compositionally biased region" description="Basic and acidic residues" evidence="1">
    <location>
        <begin position="211"/>
        <end position="225"/>
    </location>
</feature>
<evidence type="ECO:0000313" key="2">
    <source>
        <dbReference type="EMBL" id="MCP9273838.1"/>
    </source>
</evidence>
<evidence type="ECO:0000256" key="1">
    <source>
        <dbReference type="SAM" id="MobiDB-lite"/>
    </source>
</evidence>
<protein>
    <submittedName>
        <fullName evidence="2">Uncharacterized protein</fullName>
    </submittedName>
</protein>
<dbReference type="Proteomes" id="UP001651690">
    <property type="component" value="Unassembled WGS sequence"/>
</dbReference>
<keyword evidence="3" id="KW-1185">Reference proteome</keyword>
<dbReference type="EMBL" id="JANDBD010000006">
    <property type="protein sequence ID" value="MCP9273838.1"/>
    <property type="molecule type" value="Genomic_DNA"/>
</dbReference>
<reference evidence="2 3" key="1">
    <citation type="submission" date="2022-06" db="EMBL/GenBank/DDBJ databases">
        <title>Mycolicibacterium sp. CAU 1645 isolated from seawater.</title>
        <authorList>
            <person name="Kim W."/>
        </authorList>
    </citation>
    <scope>NUCLEOTIDE SEQUENCE [LARGE SCALE GENOMIC DNA]</scope>
    <source>
        <strain evidence="2 3">CAU 1645</strain>
    </source>
</reference>
<feature type="region of interest" description="Disordered" evidence="1">
    <location>
        <begin position="193"/>
        <end position="225"/>
    </location>
</feature>
<proteinExistence type="predicted"/>
<organism evidence="2 3">
    <name type="scientific">Mycolicibacterium arenosum</name>
    <dbReference type="NCBI Taxonomy" id="2952157"/>
    <lineage>
        <taxon>Bacteria</taxon>
        <taxon>Bacillati</taxon>
        <taxon>Actinomycetota</taxon>
        <taxon>Actinomycetes</taxon>
        <taxon>Mycobacteriales</taxon>
        <taxon>Mycobacteriaceae</taxon>
        <taxon>Mycolicibacterium</taxon>
    </lineage>
</organism>
<gene>
    <name evidence="2" type="ORF">NM203_16740</name>
</gene>
<sequence>MPSDDSGYRVQPRDCEFLDISPEEVEAWATRRAPLGMTPAEFTEFNESMFGALVSEGIDTNDLDVRLQGSSANFFSGEHKSLPLRSELADYPEAAAQMDRWLGDDTDRPLRRPFDSMHRLGLDDEPSDYDLQISSDSMVDACQRHWEANGSHGDLVNPKYGFINKRVFQDLFPALWAWADDWSERTGRPVVPALFPSSGPPDTSSAGVSSHFRDTDWRLPNESDH</sequence>
<dbReference type="RefSeq" id="WP_255061146.1">
    <property type="nucleotide sequence ID" value="NZ_JANDBD010000006.1"/>
</dbReference>
<comment type="caution">
    <text evidence="2">The sequence shown here is derived from an EMBL/GenBank/DDBJ whole genome shotgun (WGS) entry which is preliminary data.</text>
</comment>